<dbReference type="PANTHER" id="PTHR30290:SF10">
    <property type="entry name" value="PERIPLASMIC OLIGOPEPTIDE-BINDING PROTEIN-RELATED"/>
    <property type="match status" value="1"/>
</dbReference>
<dbReference type="GO" id="GO:0015833">
    <property type="term" value="P:peptide transport"/>
    <property type="evidence" value="ECO:0007669"/>
    <property type="project" value="TreeGrafter"/>
</dbReference>
<organism evidence="6 7">
    <name type="scientific">Psittacicella hinzii</name>
    <dbReference type="NCBI Taxonomy" id="2028575"/>
    <lineage>
        <taxon>Bacteria</taxon>
        <taxon>Pseudomonadati</taxon>
        <taxon>Pseudomonadota</taxon>
        <taxon>Gammaproteobacteria</taxon>
        <taxon>Pasteurellales</taxon>
        <taxon>Psittacicellaceae</taxon>
        <taxon>Psittacicella</taxon>
    </lineage>
</organism>
<accession>A0A3A1YLX7</accession>
<dbReference type="SUPFAM" id="SSF53850">
    <property type="entry name" value="Periplasmic binding protein-like II"/>
    <property type="match status" value="1"/>
</dbReference>
<reference evidence="6 7" key="1">
    <citation type="submission" date="2017-08" db="EMBL/GenBank/DDBJ databases">
        <title>Reclassification of Bisgaard taxon 37 and 44.</title>
        <authorList>
            <person name="Christensen H."/>
        </authorList>
    </citation>
    <scope>NUCLEOTIDE SEQUENCE [LARGE SCALE GENOMIC DNA]</scope>
    <source>
        <strain evidence="6 7">111</strain>
    </source>
</reference>
<dbReference type="GO" id="GO:0030313">
    <property type="term" value="C:cell envelope"/>
    <property type="evidence" value="ECO:0007669"/>
    <property type="project" value="UniProtKB-SubCell"/>
</dbReference>
<dbReference type="Proteomes" id="UP000265916">
    <property type="component" value="Unassembled WGS sequence"/>
</dbReference>
<evidence type="ECO:0000256" key="3">
    <source>
        <dbReference type="ARBA" id="ARBA00022448"/>
    </source>
</evidence>
<dbReference type="Pfam" id="PF00496">
    <property type="entry name" value="SBP_bac_5"/>
    <property type="match status" value="1"/>
</dbReference>
<proteinExistence type="inferred from homology"/>
<dbReference type="PANTHER" id="PTHR30290">
    <property type="entry name" value="PERIPLASMIC BINDING COMPONENT OF ABC TRANSPORTER"/>
    <property type="match status" value="1"/>
</dbReference>
<comment type="caution">
    <text evidence="6">The sequence shown here is derived from an EMBL/GenBank/DDBJ whole genome shotgun (WGS) entry which is preliminary data.</text>
</comment>
<comment type="similarity">
    <text evidence="2">Belongs to the bacterial solute-binding protein 5 family.</text>
</comment>
<dbReference type="Gene3D" id="3.90.76.10">
    <property type="entry name" value="Dipeptide-binding Protein, Domain 1"/>
    <property type="match status" value="1"/>
</dbReference>
<dbReference type="FunFam" id="3.90.76.10:FF:000001">
    <property type="entry name" value="Oligopeptide ABC transporter substrate-binding protein"/>
    <property type="match status" value="1"/>
</dbReference>
<dbReference type="OrthoDB" id="9801912at2"/>
<evidence type="ECO:0000259" key="5">
    <source>
        <dbReference type="Pfam" id="PF00496"/>
    </source>
</evidence>
<gene>
    <name evidence="6" type="ORF">CKF58_02505</name>
</gene>
<evidence type="ECO:0000256" key="2">
    <source>
        <dbReference type="ARBA" id="ARBA00005695"/>
    </source>
</evidence>
<keyword evidence="4" id="KW-0732">Signal</keyword>
<dbReference type="Gene3D" id="3.10.105.10">
    <property type="entry name" value="Dipeptide-binding Protein, Domain 3"/>
    <property type="match status" value="1"/>
</dbReference>
<dbReference type="InterPro" id="IPR039424">
    <property type="entry name" value="SBP_5"/>
</dbReference>
<evidence type="ECO:0000313" key="7">
    <source>
        <dbReference type="Proteomes" id="UP000265916"/>
    </source>
</evidence>
<name>A0A3A1YLX7_9GAMM</name>
<sequence length="671" mass="75609">MKISKKKFLLIPQLSKLYLYPMRNINVFTWLIILISTCGIGWQNLALAKGESKNTSHQPYKVDYQTYLTLPHVSHVVEHMAISKPPTIDLNASSSKSSAYTSLGKYFEADDENTFYLPISKSLVLDPAFATDRDSLAVMQNIYETLVSFPSDEDLRFGAAVSYDISPDGKRYLFHLRQDAKWSNGEPVTAYDFVYSWQRLIDSEFGAPNRHVLINGNILNAKEISDGLKSRDQLGVAALSDYELLVVLDQPTPWLLQVLASPATAPVHAPDRDENGHAILVTNGAYKFTPDENQDFLLVKNPNYWDIKNVHINFIRSYGDKDGEQPVNYAKQNRSIIYLNQYNESSLSSLFYTQIQSRIYPESLFLEINLFDRAMNKLPVRKALNLLIDRKAIVAQTFPNAIPSTVFVPPVVAEAKMLPQNRELLNANYTNYDEAINLLAQAGYSESFPLTIDYVYPQDQSAAMQTFMEKLAAQLKENSRGIIQLNLIASNPATYFEALRRGEYQLTAITYKANYNHASSFYNMLQSQSGDNFANYDSFQYDRLLNQAARASDSANRQVLYEQASALIAQDLPIIPILWQADKVVVDKRLRNYANNSYNIYIKDMYFDNTLNASGTTLATNAQTVTQTNKGGVTFVTSVFATTPVIRPTNEVNNVSASPYATTLKKLLMGP</sequence>
<dbReference type="EMBL" id="NRJG01000036">
    <property type="protein sequence ID" value="RIY39293.1"/>
    <property type="molecule type" value="Genomic_DNA"/>
</dbReference>
<dbReference type="GO" id="GO:1904680">
    <property type="term" value="F:peptide transmembrane transporter activity"/>
    <property type="evidence" value="ECO:0007669"/>
    <property type="project" value="TreeGrafter"/>
</dbReference>
<keyword evidence="7" id="KW-1185">Reference proteome</keyword>
<evidence type="ECO:0000313" key="6">
    <source>
        <dbReference type="EMBL" id="RIY39293.1"/>
    </source>
</evidence>
<dbReference type="CDD" id="cd08504">
    <property type="entry name" value="PBP2_OppA"/>
    <property type="match status" value="1"/>
</dbReference>
<evidence type="ECO:0000256" key="4">
    <source>
        <dbReference type="ARBA" id="ARBA00022729"/>
    </source>
</evidence>
<protein>
    <recommendedName>
        <fullName evidence="5">Solute-binding protein family 5 domain-containing protein</fullName>
    </recommendedName>
</protein>
<evidence type="ECO:0000256" key="1">
    <source>
        <dbReference type="ARBA" id="ARBA00004196"/>
    </source>
</evidence>
<keyword evidence="3" id="KW-0813">Transport</keyword>
<comment type="subcellular location">
    <subcellularLocation>
        <location evidence="1">Cell envelope</location>
    </subcellularLocation>
</comment>
<dbReference type="RefSeq" id="WP_119530549.1">
    <property type="nucleotide sequence ID" value="NZ_JBHSSP010000006.1"/>
</dbReference>
<dbReference type="Gene3D" id="3.40.190.10">
    <property type="entry name" value="Periplasmic binding protein-like II"/>
    <property type="match status" value="1"/>
</dbReference>
<dbReference type="InterPro" id="IPR000914">
    <property type="entry name" value="SBP_5_dom"/>
</dbReference>
<feature type="domain" description="Solute-binding protein family 5" evidence="5">
    <location>
        <begin position="159"/>
        <end position="532"/>
    </location>
</feature>
<dbReference type="AlphaFoldDB" id="A0A3A1YLX7"/>